<evidence type="ECO:0000256" key="1">
    <source>
        <dbReference type="SAM" id="Phobius"/>
    </source>
</evidence>
<proteinExistence type="predicted"/>
<dbReference type="RefSeq" id="XP_011646875.1">
    <property type="nucleotide sequence ID" value="XM_011648573.2"/>
</dbReference>
<evidence type="ECO:0000313" key="3">
    <source>
        <dbReference type="RefSeq" id="XP_011646875.1"/>
    </source>
</evidence>
<dbReference type="KEGG" id="pbar:105433313"/>
<keyword evidence="1" id="KW-1133">Transmembrane helix</keyword>
<keyword evidence="1" id="KW-0812">Transmembrane</keyword>
<feature type="transmembrane region" description="Helical" evidence="1">
    <location>
        <begin position="6"/>
        <end position="23"/>
    </location>
</feature>
<accession>A0A6I9WUA9</accession>
<keyword evidence="1" id="KW-0472">Membrane</keyword>
<feature type="transmembrane region" description="Helical" evidence="1">
    <location>
        <begin position="55"/>
        <end position="73"/>
    </location>
</feature>
<feature type="transmembrane region" description="Helical" evidence="1">
    <location>
        <begin position="93"/>
        <end position="114"/>
    </location>
</feature>
<keyword evidence="2" id="KW-1185">Reference proteome</keyword>
<dbReference type="AlphaFoldDB" id="A0A6I9WUA9"/>
<dbReference type="Proteomes" id="UP000504615">
    <property type="component" value="Unplaced"/>
</dbReference>
<evidence type="ECO:0000313" key="2">
    <source>
        <dbReference type="Proteomes" id="UP000504615"/>
    </source>
</evidence>
<reference evidence="3" key="1">
    <citation type="submission" date="2025-08" db="UniProtKB">
        <authorList>
            <consortium name="RefSeq"/>
        </authorList>
    </citation>
    <scope>IDENTIFICATION</scope>
</reference>
<name>A0A6I9WUA9_9HYME</name>
<protein>
    <submittedName>
        <fullName evidence="3">Uncharacterized protein LOC105433313</fullName>
    </submittedName>
</protein>
<gene>
    <name evidence="3" type="primary">LOC105433313</name>
</gene>
<dbReference type="OrthoDB" id="7547218at2759"/>
<sequence>MSWPSVIIMITAIISMLISLFRFKELKMCLHKLSIVDDTLEILGMPKEYQRLHNWIIRTIIGWILLSLLLNMFDSFWLNYEYFSITRIFVPFVGNHLLHVNTLNGLIWGTILGYTGSRFQRVNDYIHILYSDLYKNNTEYIIEQDRLTLVNQQKMKAKEYKQYMWIIM</sequence>
<dbReference type="GeneID" id="105433313"/>
<organism evidence="2 3">
    <name type="scientific">Pogonomyrmex barbatus</name>
    <name type="common">red harvester ant</name>
    <dbReference type="NCBI Taxonomy" id="144034"/>
    <lineage>
        <taxon>Eukaryota</taxon>
        <taxon>Metazoa</taxon>
        <taxon>Ecdysozoa</taxon>
        <taxon>Arthropoda</taxon>
        <taxon>Hexapoda</taxon>
        <taxon>Insecta</taxon>
        <taxon>Pterygota</taxon>
        <taxon>Neoptera</taxon>
        <taxon>Endopterygota</taxon>
        <taxon>Hymenoptera</taxon>
        <taxon>Apocrita</taxon>
        <taxon>Aculeata</taxon>
        <taxon>Formicoidea</taxon>
        <taxon>Formicidae</taxon>
        <taxon>Myrmicinae</taxon>
        <taxon>Pogonomyrmex</taxon>
    </lineage>
</organism>